<reference evidence="2" key="1">
    <citation type="submission" date="2018-02" db="EMBL/GenBank/DDBJ databases">
        <title>Rhizophora mucronata_Transcriptome.</title>
        <authorList>
            <person name="Meera S.P."/>
            <person name="Sreeshan A."/>
            <person name="Augustine A."/>
        </authorList>
    </citation>
    <scope>NUCLEOTIDE SEQUENCE</scope>
    <source>
        <tissue evidence="2">Leaf</tissue>
    </source>
</reference>
<feature type="region of interest" description="Disordered" evidence="1">
    <location>
        <begin position="1"/>
        <end position="40"/>
    </location>
</feature>
<protein>
    <submittedName>
        <fullName evidence="2">Uncharacterized protein</fullName>
    </submittedName>
</protein>
<dbReference type="AlphaFoldDB" id="A0A2P2ISY3"/>
<feature type="compositionally biased region" description="Low complexity" evidence="1">
    <location>
        <begin position="22"/>
        <end position="40"/>
    </location>
</feature>
<accession>A0A2P2ISY3</accession>
<sequence>MRDWSVSSTKRRRRLALQQKASLRSCSSSRPGCSSSQPQC</sequence>
<organism evidence="2">
    <name type="scientific">Rhizophora mucronata</name>
    <name type="common">Asiatic mangrove</name>
    <dbReference type="NCBI Taxonomy" id="61149"/>
    <lineage>
        <taxon>Eukaryota</taxon>
        <taxon>Viridiplantae</taxon>
        <taxon>Streptophyta</taxon>
        <taxon>Embryophyta</taxon>
        <taxon>Tracheophyta</taxon>
        <taxon>Spermatophyta</taxon>
        <taxon>Magnoliopsida</taxon>
        <taxon>eudicotyledons</taxon>
        <taxon>Gunneridae</taxon>
        <taxon>Pentapetalae</taxon>
        <taxon>rosids</taxon>
        <taxon>fabids</taxon>
        <taxon>Malpighiales</taxon>
        <taxon>Rhizophoraceae</taxon>
        <taxon>Rhizophora</taxon>
    </lineage>
</organism>
<evidence type="ECO:0000256" key="1">
    <source>
        <dbReference type="SAM" id="MobiDB-lite"/>
    </source>
</evidence>
<proteinExistence type="predicted"/>
<name>A0A2P2ISY3_RHIMU</name>
<evidence type="ECO:0000313" key="2">
    <source>
        <dbReference type="EMBL" id="MBW84314.1"/>
    </source>
</evidence>
<dbReference type="EMBL" id="GGEC01003831">
    <property type="protein sequence ID" value="MBW84314.1"/>
    <property type="molecule type" value="Transcribed_RNA"/>
</dbReference>